<evidence type="ECO:0000256" key="5">
    <source>
        <dbReference type="ARBA" id="ARBA00023136"/>
    </source>
</evidence>
<keyword evidence="5 6" id="KW-0472">Membrane</keyword>
<dbReference type="PANTHER" id="PTHR10994:SF193">
    <property type="entry name" value="RETICULON-LIKE PROTEIN"/>
    <property type="match status" value="1"/>
</dbReference>
<evidence type="ECO:0000256" key="1">
    <source>
        <dbReference type="ARBA" id="ARBA00004477"/>
    </source>
</evidence>
<dbReference type="PANTHER" id="PTHR10994">
    <property type="entry name" value="RETICULON"/>
    <property type="match status" value="1"/>
</dbReference>
<feature type="transmembrane region" description="Helical" evidence="6">
    <location>
        <begin position="34"/>
        <end position="51"/>
    </location>
</feature>
<keyword evidence="9" id="KW-1185">Reference proteome</keyword>
<dbReference type="Pfam" id="PF02453">
    <property type="entry name" value="Reticulon"/>
    <property type="match status" value="1"/>
</dbReference>
<keyword evidence="4 6" id="KW-1133">Transmembrane helix</keyword>
<keyword evidence="2 6" id="KW-0812">Transmembrane</keyword>
<protein>
    <recommendedName>
        <fullName evidence="6">Reticulon-like protein</fullName>
    </recommendedName>
</protein>
<dbReference type="PROSITE" id="PS50845">
    <property type="entry name" value="RETICULON"/>
    <property type="match status" value="1"/>
</dbReference>
<feature type="domain" description="Reticulon" evidence="7">
    <location>
        <begin position="25"/>
        <end position="211"/>
    </location>
</feature>
<dbReference type="GO" id="GO:0009617">
    <property type="term" value="P:response to bacterium"/>
    <property type="evidence" value="ECO:0007669"/>
    <property type="project" value="InterPro"/>
</dbReference>
<feature type="transmembrane region" description="Helical" evidence="6">
    <location>
        <begin position="58"/>
        <end position="79"/>
    </location>
</feature>
<dbReference type="InterPro" id="IPR045064">
    <property type="entry name" value="Reticulon-like"/>
</dbReference>
<evidence type="ECO:0000313" key="9">
    <source>
        <dbReference type="Proteomes" id="UP000054558"/>
    </source>
</evidence>
<dbReference type="AlphaFoldDB" id="A0A1Y1HWE5"/>
<accession>A0A1Y1HWE5</accession>
<proteinExistence type="predicted"/>
<comment type="subcellular location">
    <subcellularLocation>
        <location evidence="1 6">Endoplasmic reticulum membrane</location>
        <topology evidence="1 6">Multi-pass membrane protein</topology>
    </subcellularLocation>
</comment>
<reference evidence="8 9" key="1">
    <citation type="journal article" date="2014" name="Nat. Commun.">
        <title>Klebsormidium flaccidum genome reveals primary factors for plant terrestrial adaptation.</title>
        <authorList>
            <person name="Hori K."/>
            <person name="Maruyama F."/>
            <person name="Fujisawa T."/>
            <person name="Togashi T."/>
            <person name="Yamamoto N."/>
            <person name="Seo M."/>
            <person name="Sato S."/>
            <person name="Yamada T."/>
            <person name="Mori H."/>
            <person name="Tajima N."/>
            <person name="Moriyama T."/>
            <person name="Ikeuchi M."/>
            <person name="Watanabe M."/>
            <person name="Wada H."/>
            <person name="Kobayashi K."/>
            <person name="Saito M."/>
            <person name="Masuda T."/>
            <person name="Sasaki-Sekimoto Y."/>
            <person name="Mashiguchi K."/>
            <person name="Awai K."/>
            <person name="Shimojima M."/>
            <person name="Masuda S."/>
            <person name="Iwai M."/>
            <person name="Nobusawa T."/>
            <person name="Narise T."/>
            <person name="Kondo S."/>
            <person name="Saito H."/>
            <person name="Sato R."/>
            <person name="Murakawa M."/>
            <person name="Ihara Y."/>
            <person name="Oshima-Yamada Y."/>
            <person name="Ohtaka K."/>
            <person name="Satoh M."/>
            <person name="Sonobe K."/>
            <person name="Ishii M."/>
            <person name="Ohtani R."/>
            <person name="Kanamori-Sato M."/>
            <person name="Honoki R."/>
            <person name="Miyazaki D."/>
            <person name="Mochizuki H."/>
            <person name="Umetsu J."/>
            <person name="Higashi K."/>
            <person name="Shibata D."/>
            <person name="Kamiya Y."/>
            <person name="Sato N."/>
            <person name="Nakamura Y."/>
            <person name="Tabata S."/>
            <person name="Ida S."/>
            <person name="Kurokawa K."/>
            <person name="Ohta H."/>
        </authorList>
    </citation>
    <scope>NUCLEOTIDE SEQUENCE [LARGE SCALE GENOMIC DNA]</scope>
    <source>
        <strain evidence="8 9">NIES-2285</strain>
    </source>
</reference>
<dbReference type="OMA" id="ACEEYKC"/>
<evidence type="ECO:0000256" key="2">
    <source>
        <dbReference type="ARBA" id="ARBA00022692"/>
    </source>
</evidence>
<evidence type="ECO:0000256" key="4">
    <source>
        <dbReference type="ARBA" id="ARBA00022989"/>
    </source>
</evidence>
<evidence type="ECO:0000259" key="7">
    <source>
        <dbReference type="PROSITE" id="PS50845"/>
    </source>
</evidence>
<evidence type="ECO:0000313" key="8">
    <source>
        <dbReference type="EMBL" id="GAQ82955.1"/>
    </source>
</evidence>
<gene>
    <name evidence="8" type="ORF">KFL_001300180</name>
</gene>
<dbReference type="EMBL" id="DF237079">
    <property type="protein sequence ID" value="GAQ82955.1"/>
    <property type="molecule type" value="Genomic_DNA"/>
</dbReference>
<name>A0A1Y1HWE5_KLENI</name>
<dbReference type="OrthoDB" id="567788at2759"/>
<sequence>MKSAVHSINPPKQKNVHKALGGGQLADVLLWKNMYLSGGILGGVFFAYILFEWSGYTLLSLIANVLLILVSALFIWSYAASLLNRNPPPLPKLELSEELVDSIAKELRVTLNQGLKLAHDVALGRDYILFFKVILSLYVISTVGSWFNLLTLVFLVVLIGFTVPKFYEQYHGEVDKYIKLAGDEARKYYAIVDEQLLSKIPRAGAKTKKVE</sequence>
<dbReference type="Proteomes" id="UP000054558">
    <property type="component" value="Unassembled WGS sequence"/>
</dbReference>
<dbReference type="GO" id="GO:0005789">
    <property type="term" value="C:endoplasmic reticulum membrane"/>
    <property type="evidence" value="ECO:0007669"/>
    <property type="project" value="UniProtKB-SubCell"/>
</dbReference>
<dbReference type="STRING" id="105231.A0A1Y1HWE5"/>
<dbReference type="InterPro" id="IPR003388">
    <property type="entry name" value="Reticulon"/>
</dbReference>
<organism evidence="8 9">
    <name type="scientific">Klebsormidium nitens</name>
    <name type="common">Green alga</name>
    <name type="synonym">Ulothrix nitens</name>
    <dbReference type="NCBI Taxonomy" id="105231"/>
    <lineage>
        <taxon>Eukaryota</taxon>
        <taxon>Viridiplantae</taxon>
        <taxon>Streptophyta</taxon>
        <taxon>Klebsormidiophyceae</taxon>
        <taxon>Klebsormidiales</taxon>
        <taxon>Klebsormidiaceae</taxon>
        <taxon>Klebsormidium</taxon>
    </lineage>
</organism>
<evidence type="ECO:0000256" key="6">
    <source>
        <dbReference type="RuleBase" id="RU363132"/>
    </source>
</evidence>
<keyword evidence="3 6" id="KW-0256">Endoplasmic reticulum</keyword>
<evidence type="ECO:0000256" key="3">
    <source>
        <dbReference type="ARBA" id="ARBA00022824"/>
    </source>
</evidence>
<feature type="transmembrane region" description="Helical" evidence="6">
    <location>
        <begin position="135"/>
        <end position="161"/>
    </location>
</feature>